<accession>A0ABV4RCP5</accession>
<keyword evidence="10" id="KW-1185">Reference proteome</keyword>
<feature type="signal peptide" evidence="8">
    <location>
        <begin position="1"/>
        <end position="21"/>
    </location>
</feature>
<dbReference type="SUPFAM" id="SSF53056">
    <property type="entry name" value="beta-carbonic anhydrase, cab"/>
    <property type="match status" value="1"/>
</dbReference>
<comment type="similarity">
    <text evidence="2">Belongs to the beta-class carbonic anhydrase family.</text>
</comment>
<reference evidence="9 10" key="1">
    <citation type="submission" date="2024-08" db="EMBL/GenBank/DDBJ databases">
        <authorList>
            <person name="Wei W."/>
        </authorList>
    </citation>
    <scope>NUCLEOTIDE SEQUENCE [LARGE SCALE GENOMIC DNA]</scope>
    <source>
        <strain evidence="9 10">XU2</strain>
    </source>
</reference>
<evidence type="ECO:0000256" key="3">
    <source>
        <dbReference type="ARBA" id="ARBA00012925"/>
    </source>
</evidence>
<dbReference type="SMART" id="SM00947">
    <property type="entry name" value="Pro_CA"/>
    <property type="match status" value="1"/>
</dbReference>
<evidence type="ECO:0000256" key="7">
    <source>
        <dbReference type="ARBA" id="ARBA00048348"/>
    </source>
</evidence>
<dbReference type="EMBL" id="JBGOGF010000003">
    <property type="protein sequence ID" value="MFA1770851.1"/>
    <property type="molecule type" value="Genomic_DNA"/>
</dbReference>
<comment type="caution">
    <text evidence="9">The sequence shown here is derived from an EMBL/GenBank/DDBJ whole genome shotgun (WGS) entry which is preliminary data.</text>
</comment>
<dbReference type="InterPro" id="IPR036874">
    <property type="entry name" value="Carbonic_anhydrase_sf"/>
</dbReference>
<evidence type="ECO:0000313" key="10">
    <source>
        <dbReference type="Proteomes" id="UP001570846"/>
    </source>
</evidence>
<evidence type="ECO:0000256" key="4">
    <source>
        <dbReference type="ARBA" id="ARBA00022723"/>
    </source>
</evidence>
<dbReference type="EC" id="4.2.1.1" evidence="3"/>
<evidence type="ECO:0000256" key="1">
    <source>
        <dbReference type="ARBA" id="ARBA00001947"/>
    </source>
</evidence>
<keyword evidence="6" id="KW-0456">Lyase</keyword>
<sequence>MRYPSLLACFVFFLTLQQACAQRAGTAQKERAPITIAENMKSAKWRKTNHIVNRDSAFANPYYALQKLKGGNTRFQMSHSIHPRQDPALIKSLSEGQAPFATIVGCSDSRVSGEILFDQGFGDLFVARTAGQVMAEATYATIEYSYLNLGTKLVVVLGHSGCGAVGAALKRPENPPGHIVTLINSIKPAALAAGTNNLDQAVKLNVINQVNELRQLESVLSRAYQRGDLLIVGAVYNLGTGKVEFLEETMQNLPATRYAKNDITGL</sequence>
<dbReference type="RefSeq" id="WP_225840792.1">
    <property type="nucleotide sequence ID" value="NZ_BMMG01000004.1"/>
</dbReference>
<protein>
    <recommendedName>
        <fullName evidence="3">carbonic anhydrase</fullName>
        <ecNumber evidence="3">4.2.1.1</ecNumber>
    </recommendedName>
</protein>
<gene>
    <name evidence="9" type="ORF">ACD591_06080</name>
</gene>
<keyword evidence="8" id="KW-0732">Signal</keyword>
<feature type="chain" id="PRO_5046829805" description="carbonic anhydrase" evidence="8">
    <location>
        <begin position="22"/>
        <end position="266"/>
    </location>
</feature>
<keyword evidence="4" id="KW-0479">Metal-binding</keyword>
<name>A0ABV4RCP5_9BACT</name>
<keyword evidence="5" id="KW-0862">Zinc</keyword>
<dbReference type="Pfam" id="PF00484">
    <property type="entry name" value="Pro_CA"/>
    <property type="match status" value="1"/>
</dbReference>
<evidence type="ECO:0000256" key="2">
    <source>
        <dbReference type="ARBA" id="ARBA00006217"/>
    </source>
</evidence>
<evidence type="ECO:0000256" key="5">
    <source>
        <dbReference type="ARBA" id="ARBA00022833"/>
    </source>
</evidence>
<dbReference type="Gene3D" id="3.40.1050.10">
    <property type="entry name" value="Carbonic anhydrase"/>
    <property type="match status" value="1"/>
</dbReference>
<evidence type="ECO:0000256" key="8">
    <source>
        <dbReference type="SAM" id="SignalP"/>
    </source>
</evidence>
<organism evidence="9 10">
    <name type="scientific">Rufibacter glacialis</name>
    <dbReference type="NCBI Taxonomy" id="1259555"/>
    <lineage>
        <taxon>Bacteria</taxon>
        <taxon>Pseudomonadati</taxon>
        <taxon>Bacteroidota</taxon>
        <taxon>Cytophagia</taxon>
        <taxon>Cytophagales</taxon>
        <taxon>Hymenobacteraceae</taxon>
        <taxon>Rufibacter</taxon>
    </lineage>
</organism>
<dbReference type="CDD" id="cd03378">
    <property type="entry name" value="beta_CA_cladeC"/>
    <property type="match status" value="1"/>
</dbReference>
<dbReference type="PANTHER" id="PTHR11002">
    <property type="entry name" value="CARBONIC ANHYDRASE"/>
    <property type="match status" value="1"/>
</dbReference>
<evidence type="ECO:0000313" key="9">
    <source>
        <dbReference type="EMBL" id="MFA1770851.1"/>
    </source>
</evidence>
<dbReference type="Proteomes" id="UP001570846">
    <property type="component" value="Unassembled WGS sequence"/>
</dbReference>
<proteinExistence type="inferred from homology"/>
<dbReference type="InterPro" id="IPR001765">
    <property type="entry name" value="Carbonic_anhydrase"/>
</dbReference>
<comment type="catalytic activity">
    <reaction evidence="7">
        <text>hydrogencarbonate + H(+) = CO2 + H2O</text>
        <dbReference type="Rhea" id="RHEA:10748"/>
        <dbReference type="ChEBI" id="CHEBI:15377"/>
        <dbReference type="ChEBI" id="CHEBI:15378"/>
        <dbReference type="ChEBI" id="CHEBI:16526"/>
        <dbReference type="ChEBI" id="CHEBI:17544"/>
        <dbReference type="EC" id="4.2.1.1"/>
    </reaction>
</comment>
<evidence type="ECO:0000256" key="6">
    <source>
        <dbReference type="ARBA" id="ARBA00023239"/>
    </source>
</evidence>
<dbReference type="PANTHER" id="PTHR11002:SF76">
    <property type="entry name" value="CARBONIC ANHYDRASE"/>
    <property type="match status" value="1"/>
</dbReference>
<comment type="cofactor">
    <cofactor evidence="1">
        <name>Zn(2+)</name>
        <dbReference type="ChEBI" id="CHEBI:29105"/>
    </cofactor>
</comment>